<sequence>MADQILNQWQNHFFQVPNAVYDNKQLGAYEIAVLLYLFRLSNESMAFPSITNIATTIQCSRPKVISTINDLIDKKYILKTKRKKANGDQASNIYTLLNPQKVVNEINQSSNSDLPPLVNDVNHPSKPDLLGVVNEVDCINTNITNTNLYINIVEYLNTNADTKYRATTKRTQQLIKARLDEGFNEDDFKRVIIKKCRDWKNNPKFAQYLRPETLFGSKFESYLNQKGGIGNVATPTIGGHTRSCDPNQQLEGLF</sequence>
<comment type="caution">
    <text evidence="2">The sequence shown here is derived from an EMBL/GenBank/DDBJ whole genome shotgun (WGS) entry which is preliminary data.</text>
</comment>
<dbReference type="Gene3D" id="1.10.10.10">
    <property type="entry name" value="Winged helix-like DNA-binding domain superfamily/Winged helix DNA-binding domain"/>
    <property type="match status" value="1"/>
</dbReference>
<dbReference type="InterPro" id="IPR036388">
    <property type="entry name" value="WH-like_DNA-bd_sf"/>
</dbReference>
<gene>
    <name evidence="2" type="ORF">BMT55_11735</name>
</gene>
<reference evidence="2 3" key="1">
    <citation type="submission" date="2016-11" db="EMBL/GenBank/DDBJ databases">
        <title>Whole Genome Sequence of Listeria newyorkensis.</title>
        <authorList>
            <person name="Frink S."/>
            <person name="Morales C."/>
            <person name="Kiang D."/>
        </authorList>
    </citation>
    <scope>NUCLEOTIDE SEQUENCE [LARGE SCALE GENOMIC DNA]</scope>
    <source>
        <strain evidence="2 3">F1604011-044</strain>
    </source>
</reference>
<evidence type="ECO:0000313" key="2">
    <source>
        <dbReference type="EMBL" id="PNP90642.1"/>
    </source>
</evidence>
<dbReference type="Proteomes" id="UP000236500">
    <property type="component" value="Unassembled WGS sequence"/>
</dbReference>
<keyword evidence="3" id="KW-1185">Reference proteome</keyword>
<dbReference type="RefSeq" id="WP_244905647.1">
    <property type="nucleotide sequence ID" value="NZ_MPDH01000014.1"/>
</dbReference>
<dbReference type="EMBL" id="MPDH01000014">
    <property type="protein sequence ID" value="PNP90642.1"/>
    <property type="molecule type" value="Genomic_DNA"/>
</dbReference>
<protein>
    <recommendedName>
        <fullName evidence="1">Phage conserved hypothetical protein C-terminal domain-containing protein</fullName>
    </recommendedName>
</protein>
<name>A0ABX4XLG0_9LIST</name>
<dbReference type="Pfam" id="PF13730">
    <property type="entry name" value="HTH_36"/>
    <property type="match status" value="1"/>
</dbReference>
<dbReference type="Pfam" id="PF09524">
    <property type="entry name" value="Phg_2220_C"/>
    <property type="match status" value="1"/>
</dbReference>
<dbReference type="NCBIfam" id="TIGR02220">
    <property type="entry name" value="phg_TIGR02220"/>
    <property type="match status" value="1"/>
</dbReference>
<feature type="domain" description="Phage conserved hypothetical protein C-terminal" evidence="1">
    <location>
        <begin position="152"/>
        <end position="224"/>
    </location>
</feature>
<proteinExistence type="predicted"/>
<evidence type="ECO:0000313" key="3">
    <source>
        <dbReference type="Proteomes" id="UP000236500"/>
    </source>
</evidence>
<evidence type="ECO:0000259" key="1">
    <source>
        <dbReference type="Pfam" id="PF09524"/>
    </source>
</evidence>
<dbReference type="InterPro" id="IPR011741">
    <property type="entry name" value="Phg_2220_C"/>
</dbReference>
<organism evidence="2 3">
    <name type="scientific">Listeria newyorkensis</name>
    <dbReference type="NCBI Taxonomy" id="1497681"/>
    <lineage>
        <taxon>Bacteria</taxon>
        <taxon>Bacillati</taxon>
        <taxon>Bacillota</taxon>
        <taxon>Bacilli</taxon>
        <taxon>Bacillales</taxon>
        <taxon>Listeriaceae</taxon>
        <taxon>Listeria</taxon>
    </lineage>
</organism>
<accession>A0ABX4XLG0</accession>